<proteinExistence type="predicted"/>
<dbReference type="EMBL" id="CP017603">
    <property type="protein sequence ID" value="AOY76006.1"/>
    <property type="molecule type" value="Genomic_DNA"/>
</dbReference>
<sequence length="60" mass="6811">MHKTTYTSSKEEEFQAKPEESRNVTHVIELTLESSSKKGHFLLSSIIEKTLALYDVTPIS</sequence>
<name>A0ABM6ET63_9CLOT</name>
<protein>
    <submittedName>
        <fullName evidence="2">Uncharacterized protein</fullName>
    </submittedName>
</protein>
<accession>A0ABM6ET63</accession>
<feature type="region of interest" description="Disordered" evidence="1">
    <location>
        <begin position="1"/>
        <end position="20"/>
    </location>
</feature>
<reference evidence="2 3" key="1">
    <citation type="submission" date="2016-10" db="EMBL/GenBank/DDBJ databases">
        <title>Complete Genome Sequence of Acetogen Clostridium formicoaceticum ATCC 27076.</title>
        <authorList>
            <person name="Bao T."/>
            <person name="Cheng C."/>
            <person name="Zhao J."/>
            <person name="Yang S.-T."/>
            <person name="Wang J."/>
            <person name="Wang M."/>
        </authorList>
    </citation>
    <scope>NUCLEOTIDE SEQUENCE [LARGE SCALE GENOMIC DNA]</scope>
    <source>
        <strain evidence="2 3">ATCC 27076</strain>
    </source>
</reference>
<keyword evidence="3" id="KW-1185">Reference proteome</keyword>
<evidence type="ECO:0000313" key="3">
    <source>
        <dbReference type="Proteomes" id="UP000177894"/>
    </source>
</evidence>
<feature type="compositionally biased region" description="Basic and acidic residues" evidence="1">
    <location>
        <begin position="9"/>
        <end position="20"/>
    </location>
</feature>
<dbReference type="RefSeq" id="WP_070966766.1">
    <property type="nucleotide sequence ID" value="NZ_CP017603.1"/>
</dbReference>
<evidence type="ECO:0000313" key="2">
    <source>
        <dbReference type="EMBL" id="AOY76006.1"/>
    </source>
</evidence>
<organism evidence="2 3">
    <name type="scientific">Clostridium formicaceticum</name>
    <dbReference type="NCBI Taxonomy" id="1497"/>
    <lineage>
        <taxon>Bacteria</taxon>
        <taxon>Bacillati</taxon>
        <taxon>Bacillota</taxon>
        <taxon>Clostridia</taxon>
        <taxon>Eubacteriales</taxon>
        <taxon>Clostridiaceae</taxon>
        <taxon>Clostridium</taxon>
    </lineage>
</organism>
<dbReference type="Proteomes" id="UP000177894">
    <property type="component" value="Chromosome"/>
</dbReference>
<evidence type="ECO:0000256" key="1">
    <source>
        <dbReference type="SAM" id="MobiDB-lite"/>
    </source>
</evidence>
<gene>
    <name evidence="2" type="ORF">BJL90_08910</name>
</gene>